<dbReference type="InterPro" id="IPR025110">
    <property type="entry name" value="AMP-bd_C"/>
</dbReference>
<dbReference type="InterPro" id="IPR020845">
    <property type="entry name" value="AMP-binding_CS"/>
</dbReference>
<evidence type="ECO:0000256" key="4">
    <source>
        <dbReference type="ARBA" id="ARBA00023140"/>
    </source>
</evidence>
<comment type="subcellular location">
    <subcellularLocation>
        <location evidence="1">Peroxisome</location>
    </subcellularLocation>
</comment>
<feature type="transmembrane region" description="Helical" evidence="5">
    <location>
        <begin position="115"/>
        <end position="136"/>
    </location>
</feature>
<keyword evidence="4" id="KW-0576">Peroxisome</keyword>
<dbReference type="PROSITE" id="PS00455">
    <property type="entry name" value="AMP_BINDING"/>
    <property type="match status" value="1"/>
</dbReference>
<dbReference type="Pfam" id="PF13193">
    <property type="entry name" value="AMP-binding_C"/>
    <property type="match status" value="1"/>
</dbReference>
<gene>
    <name evidence="8" type="ORF">PAPOLLO_LOCUS25498</name>
</gene>
<dbReference type="EMBL" id="CAJQZP010001539">
    <property type="protein sequence ID" value="CAG5052928.1"/>
    <property type="molecule type" value="Genomic_DNA"/>
</dbReference>
<comment type="similarity">
    <text evidence="2">Belongs to the ATP-dependent AMP-binding enzyme family.</text>
</comment>
<dbReference type="Pfam" id="PF00501">
    <property type="entry name" value="AMP-binding"/>
    <property type="match status" value="1"/>
</dbReference>
<dbReference type="CDD" id="cd05911">
    <property type="entry name" value="Firefly_Luc_like"/>
    <property type="match status" value="1"/>
</dbReference>
<keyword evidence="5" id="KW-1133">Transmembrane helix</keyword>
<evidence type="ECO:0000313" key="9">
    <source>
        <dbReference type="Proteomes" id="UP000691718"/>
    </source>
</evidence>
<evidence type="ECO:0000259" key="6">
    <source>
        <dbReference type="Pfam" id="PF00501"/>
    </source>
</evidence>
<dbReference type="GO" id="GO:0016405">
    <property type="term" value="F:CoA-ligase activity"/>
    <property type="evidence" value="ECO:0007669"/>
    <property type="project" value="TreeGrafter"/>
</dbReference>
<name>A0A8S3Y9R8_PARAO</name>
<proteinExistence type="inferred from homology"/>
<feature type="domain" description="AMP-binding enzyme C-terminal" evidence="7">
    <location>
        <begin position="472"/>
        <end position="548"/>
    </location>
</feature>
<feature type="domain" description="AMP-dependent synthetase/ligase" evidence="6">
    <location>
        <begin position="62"/>
        <end position="422"/>
    </location>
</feature>
<dbReference type="PANTHER" id="PTHR24096">
    <property type="entry name" value="LONG-CHAIN-FATTY-ACID--COA LIGASE"/>
    <property type="match status" value="1"/>
</dbReference>
<sequence>MPYSQGLFISDDFKVVSHSDVFRRALFSDIMFKNPNYVYGPEDRYVPAKLNAGEFILQNIWQFKDTVALINGATDEKLTYGEMAQEAMNLAVSLVRLGVRRGDVVAICAENRREFWSTVIGVICAGAVVTTVNMIYTRDELKHVMGITKPKYMFCSPLALKFQANNFRSLEYVKKFIVYGDEKIPNMLSYKDLALAGPAAKLSQNVKYEDFNVVDVEGQNDSAMILYSSGTTGLPKGVMITHLNILTATASTVERPKFVSLTITPWYHTMGLMSHLIGFVKGTTTVYLPKFEVELYLKTIEKFQISQLTVVPPVLVALCKSSLKYDVSSVLIIASGAAPLHKETILAVHKRFPNAQAVVQGYGMTETTLVVTFNSSGEKEGSVGQVNSNTIVKIVDPDTRKVLGPNQNGEICIKGAMVMKGYIGKKRQDDFDEEGFFKTGDIGYYDEDKYFYIVDRLKELIKYKGYQVAPAELEAVLLKHEAVRDVGVVGVPHPSAGEVPLAFVVPQPGAETTEVELQQFVAERLSNPKHLRGGVRFVEAIPKTLTGKILRKELRKIVKSTKSKL</sequence>
<evidence type="ECO:0000256" key="5">
    <source>
        <dbReference type="SAM" id="Phobius"/>
    </source>
</evidence>
<evidence type="ECO:0000256" key="2">
    <source>
        <dbReference type="ARBA" id="ARBA00006432"/>
    </source>
</evidence>
<keyword evidence="9" id="KW-1185">Reference proteome</keyword>
<dbReference type="PANTHER" id="PTHR24096:SF149">
    <property type="entry name" value="AMP-BINDING DOMAIN-CONTAINING PROTEIN-RELATED"/>
    <property type="match status" value="1"/>
</dbReference>
<protein>
    <submittedName>
        <fullName evidence="8">(apollo) hypothetical protein</fullName>
    </submittedName>
</protein>
<keyword evidence="5" id="KW-0472">Membrane</keyword>
<evidence type="ECO:0000313" key="8">
    <source>
        <dbReference type="EMBL" id="CAG5052928.1"/>
    </source>
</evidence>
<accession>A0A8S3Y9R8</accession>
<dbReference type="GO" id="GO:0005777">
    <property type="term" value="C:peroxisome"/>
    <property type="evidence" value="ECO:0007669"/>
    <property type="project" value="UniProtKB-SubCell"/>
</dbReference>
<organism evidence="8 9">
    <name type="scientific">Parnassius apollo</name>
    <name type="common">Apollo butterfly</name>
    <name type="synonym">Papilio apollo</name>
    <dbReference type="NCBI Taxonomy" id="110799"/>
    <lineage>
        <taxon>Eukaryota</taxon>
        <taxon>Metazoa</taxon>
        <taxon>Ecdysozoa</taxon>
        <taxon>Arthropoda</taxon>
        <taxon>Hexapoda</taxon>
        <taxon>Insecta</taxon>
        <taxon>Pterygota</taxon>
        <taxon>Neoptera</taxon>
        <taxon>Endopterygota</taxon>
        <taxon>Lepidoptera</taxon>
        <taxon>Glossata</taxon>
        <taxon>Ditrysia</taxon>
        <taxon>Papilionoidea</taxon>
        <taxon>Papilionidae</taxon>
        <taxon>Parnassiinae</taxon>
        <taxon>Parnassini</taxon>
        <taxon>Parnassius</taxon>
        <taxon>Parnassius</taxon>
    </lineage>
</organism>
<keyword evidence="5" id="KW-0812">Transmembrane</keyword>
<evidence type="ECO:0000256" key="3">
    <source>
        <dbReference type="ARBA" id="ARBA00022598"/>
    </source>
</evidence>
<comment type="caution">
    <text evidence="8">The sequence shown here is derived from an EMBL/GenBank/DDBJ whole genome shotgun (WGS) entry which is preliminary data.</text>
</comment>
<keyword evidence="3" id="KW-0436">Ligase</keyword>
<dbReference type="Proteomes" id="UP000691718">
    <property type="component" value="Unassembled WGS sequence"/>
</dbReference>
<dbReference type="AlphaFoldDB" id="A0A8S3Y9R8"/>
<dbReference type="InterPro" id="IPR000873">
    <property type="entry name" value="AMP-dep_synth/lig_dom"/>
</dbReference>
<evidence type="ECO:0000259" key="7">
    <source>
        <dbReference type="Pfam" id="PF13193"/>
    </source>
</evidence>
<reference evidence="8" key="1">
    <citation type="submission" date="2021-04" db="EMBL/GenBank/DDBJ databases">
        <authorList>
            <person name="Tunstrom K."/>
        </authorList>
    </citation>
    <scope>NUCLEOTIDE SEQUENCE</scope>
</reference>
<dbReference type="OrthoDB" id="10253869at2759"/>
<dbReference type="FunFam" id="3.30.300.30:FF:000007">
    <property type="entry name" value="4-coumarate--CoA ligase 2"/>
    <property type="match status" value="1"/>
</dbReference>
<evidence type="ECO:0000256" key="1">
    <source>
        <dbReference type="ARBA" id="ARBA00004275"/>
    </source>
</evidence>